<dbReference type="InterPro" id="IPR010985">
    <property type="entry name" value="Ribbon_hlx_hlx"/>
</dbReference>
<proteinExistence type="predicted"/>
<comment type="caution">
    <text evidence="2">The sequence shown here is derived from an EMBL/GenBank/DDBJ whole genome shotgun (WGS) entry which is preliminary data.</text>
</comment>
<sequence length="72" mass="8194">MRQAGQIADVEAYIKQSTASLSAAPEERLRRLIVQLPDSNYRRFKQLAAEQGVTMSELCRAWVEEALAEHFD</sequence>
<accession>A0A6B1G3N3</accession>
<dbReference type="EMBL" id="VYDA01000537">
    <property type="protein sequence ID" value="MYH63027.1"/>
    <property type="molecule type" value="Genomic_DNA"/>
</dbReference>
<reference evidence="2" key="1">
    <citation type="submission" date="2019-09" db="EMBL/GenBank/DDBJ databases">
        <title>Characterisation of the sponge microbiome using genome-centric metagenomics.</title>
        <authorList>
            <person name="Engelberts J.P."/>
            <person name="Robbins S.J."/>
            <person name="De Goeij J.M."/>
            <person name="Aranda M."/>
            <person name="Bell S.C."/>
            <person name="Webster N.S."/>
        </authorList>
    </citation>
    <scope>NUCLEOTIDE SEQUENCE</scope>
    <source>
        <strain evidence="2">SB0675_bin_29</strain>
    </source>
</reference>
<feature type="domain" description="CopG-like ribbon-helix-helix" evidence="1">
    <location>
        <begin position="31"/>
        <end position="70"/>
    </location>
</feature>
<organism evidence="2">
    <name type="scientific">Caldilineaceae bacterium SB0675_bin_29</name>
    <dbReference type="NCBI Taxonomy" id="2605266"/>
    <lineage>
        <taxon>Bacteria</taxon>
        <taxon>Bacillati</taxon>
        <taxon>Chloroflexota</taxon>
        <taxon>Caldilineae</taxon>
        <taxon>Caldilineales</taxon>
        <taxon>Caldilineaceae</taxon>
    </lineage>
</organism>
<dbReference type="SUPFAM" id="SSF47598">
    <property type="entry name" value="Ribbon-helix-helix"/>
    <property type="match status" value="1"/>
</dbReference>
<dbReference type="AlphaFoldDB" id="A0A6B1G3N3"/>
<dbReference type="InterPro" id="IPR013321">
    <property type="entry name" value="Arc_rbn_hlx_hlx"/>
</dbReference>
<evidence type="ECO:0000313" key="2">
    <source>
        <dbReference type="EMBL" id="MYH63027.1"/>
    </source>
</evidence>
<evidence type="ECO:0000259" key="1">
    <source>
        <dbReference type="Pfam" id="PF07878"/>
    </source>
</evidence>
<name>A0A6B1G3N3_9CHLR</name>
<dbReference type="GO" id="GO:0006355">
    <property type="term" value="P:regulation of DNA-templated transcription"/>
    <property type="evidence" value="ECO:0007669"/>
    <property type="project" value="InterPro"/>
</dbReference>
<protein>
    <recommendedName>
        <fullName evidence="1">CopG-like ribbon-helix-helix domain-containing protein</fullName>
    </recommendedName>
</protein>
<dbReference type="Gene3D" id="1.10.1220.10">
    <property type="entry name" value="Met repressor-like"/>
    <property type="match status" value="1"/>
</dbReference>
<gene>
    <name evidence="2" type="ORF">F4148_15150</name>
</gene>
<dbReference type="InterPro" id="IPR012869">
    <property type="entry name" value="RHH_5"/>
</dbReference>
<dbReference type="Pfam" id="PF07878">
    <property type="entry name" value="RHH_5"/>
    <property type="match status" value="1"/>
</dbReference>